<dbReference type="SUPFAM" id="SSF55073">
    <property type="entry name" value="Nucleotide cyclase"/>
    <property type="match status" value="1"/>
</dbReference>
<dbReference type="Proteomes" id="UP000594464">
    <property type="component" value="Chromosome"/>
</dbReference>
<dbReference type="SMART" id="SM00267">
    <property type="entry name" value="GGDEF"/>
    <property type="match status" value="1"/>
</dbReference>
<dbReference type="KEGG" id="nva:G3M78_12005"/>
<dbReference type="InterPro" id="IPR050469">
    <property type="entry name" value="Diguanylate_Cyclase"/>
</dbReference>
<dbReference type="EMBL" id="CP048620">
    <property type="protein sequence ID" value="QPJ66075.1"/>
    <property type="molecule type" value="Genomic_DNA"/>
</dbReference>
<dbReference type="NCBIfam" id="TIGR00254">
    <property type="entry name" value="GGDEF"/>
    <property type="match status" value="1"/>
</dbReference>
<dbReference type="GO" id="GO:0043709">
    <property type="term" value="P:cell adhesion involved in single-species biofilm formation"/>
    <property type="evidence" value="ECO:0007669"/>
    <property type="project" value="TreeGrafter"/>
</dbReference>
<name>A0A7T0G454_9BACT</name>
<dbReference type="FunFam" id="3.30.70.270:FF:000001">
    <property type="entry name" value="Diguanylate cyclase domain protein"/>
    <property type="match status" value="1"/>
</dbReference>
<proteinExistence type="predicted"/>
<dbReference type="PANTHER" id="PTHR45138:SF9">
    <property type="entry name" value="DIGUANYLATE CYCLASE DGCM-RELATED"/>
    <property type="match status" value="1"/>
</dbReference>
<dbReference type="PROSITE" id="PS50887">
    <property type="entry name" value="GGDEF"/>
    <property type="match status" value="1"/>
</dbReference>
<dbReference type="AlphaFoldDB" id="A0A7T0G454"/>
<protein>
    <recommendedName>
        <fullName evidence="1">diguanylate cyclase</fullName>
        <ecNumber evidence="1">2.7.7.65</ecNumber>
    </recommendedName>
</protein>
<reference evidence="5" key="1">
    <citation type="submission" date="2020-02" db="EMBL/GenBank/DDBJ databases">
        <title>Genomic and physiological characterization of two novel Nitrospinaceae genera.</title>
        <authorList>
            <person name="Mueller A.J."/>
            <person name="Jung M.-Y."/>
            <person name="Strachan C.R."/>
            <person name="Herbold C.W."/>
            <person name="Kirkegaard R.H."/>
            <person name="Daims H."/>
        </authorList>
    </citation>
    <scope>NUCLEOTIDE SEQUENCE [LARGE SCALE GENOMIC DNA]</scope>
</reference>
<sequence length="338" mass="38170">MSRKDETAKSFPIEFTVRIARILYAFLEGILKLLSKEDMLGAKLSDLASVIRKSVRVKPLEGVAQDVGNYFEKAKLNREMAEVEKEGLKDMVLGLAKSMKEMVGASGSLGGNIDSYIERIEKATTLKDLLECKSAVIDVMDTLKSECATLRAKMDGLNSEMTSLCERLQKSESMVHVDVLTNIFNRSAYEIKINQSVKEFQRYHEAFALLVIDIDHFKNINDQYGHKAGDEVLVLVADTLKQAVRSTDEIFRYGGEEFVVILNKIDRKNALKLAEKLRAAIEKDYLVYKKQKLQVTISIGLAFINESDNEETVFENADQALYDAKRRGRNQVVEHQNA</sequence>
<evidence type="ECO:0000313" key="5">
    <source>
        <dbReference type="Proteomes" id="UP000594464"/>
    </source>
</evidence>
<accession>A0A7T0G454</accession>
<dbReference type="PANTHER" id="PTHR45138">
    <property type="entry name" value="REGULATORY COMPONENTS OF SENSORY TRANSDUCTION SYSTEM"/>
    <property type="match status" value="1"/>
</dbReference>
<dbReference type="CDD" id="cd01949">
    <property type="entry name" value="GGDEF"/>
    <property type="match status" value="1"/>
</dbReference>
<dbReference type="GO" id="GO:0052621">
    <property type="term" value="F:diguanylate cyclase activity"/>
    <property type="evidence" value="ECO:0007669"/>
    <property type="project" value="UniProtKB-EC"/>
</dbReference>
<dbReference type="Gene3D" id="3.30.70.270">
    <property type="match status" value="1"/>
</dbReference>
<evidence type="ECO:0000256" key="1">
    <source>
        <dbReference type="ARBA" id="ARBA00012528"/>
    </source>
</evidence>
<dbReference type="Pfam" id="PF00990">
    <property type="entry name" value="GGDEF"/>
    <property type="match status" value="1"/>
</dbReference>
<evidence type="ECO:0000259" key="3">
    <source>
        <dbReference type="PROSITE" id="PS50887"/>
    </source>
</evidence>
<feature type="domain" description="GGDEF" evidence="3">
    <location>
        <begin position="205"/>
        <end position="337"/>
    </location>
</feature>
<dbReference type="GO" id="GO:1902201">
    <property type="term" value="P:negative regulation of bacterial-type flagellum-dependent cell motility"/>
    <property type="evidence" value="ECO:0007669"/>
    <property type="project" value="TreeGrafter"/>
</dbReference>
<dbReference type="GO" id="GO:0005886">
    <property type="term" value="C:plasma membrane"/>
    <property type="evidence" value="ECO:0007669"/>
    <property type="project" value="TreeGrafter"/>
</dbReference>
<organism evidence="4 5">
    <name type="scientific">Candidatus Nitrohelix vancouverensis</name>
    <dbReference type="NCBI Taxonomy" id="2705534"/>
    <lineage>
        <taxon>Bacteria</taxon>
        <taxon>Pseudomonadati</taxon>
        <taxon>Nitrospinota/Tectimicrobiota group</taxon>
        <taxon>Nitrospinota</taxon>
        <taxon>Nitrospinia</taxon>
        <taxon>Nitrospinales</taxon>
        <taxon>Nitrospinaceae</taxon>
        <taxon>Candidatus Nitrohelix</taxon>
    </lineage>
</organism>
<evidence type="ECO:0000256" key="2">
    <source>
        <dbReference type="ARBA" id="ARBA00034247"/>
    </source>
</evidence>
<dbReference type="EC" id="2.7.7.65" evidence="1"/>
<dbReference type="InterPro" id="IPR043128">
    <property type="entry name" value="Rev_trsase/Diguanyl_cyclase"/>
</dbReference>
<gene>
    <name evidence="4" type="ORF">G3M78_12005</name>
</gene>
<dbReference type="InterPro" id="IPR029787">
    <property type="entry name" value="Nucleotide_cyclase"/>
</dbReference>
<dbReference type="InterPro" id="IPR000160">
    <property type="entry name" value="GGDEF_dom"/>
</dbReference>
<comment type="catalytic activity">
    <reaction evidence="2">
        <text>2 GTP = 3',3'-c-di-GMP + 2 diphosphate</text>
        <dbReference type="Rhea" id="RHEA:24898"/>
        <dbReference type="ChEBI" id="CHEBI:33019"/>
        <dbReference type="ChEBI" id="CHEBI:37565"/>
        <dbReference type="ChEBI" id="CHEBI:58805"/>
        <dbReference type="EC" id="2.7.7.65"/>
    </reaction>
</comment>
<evidence type="ECO:0000313" key="4">
    <source>
        <dbReference type="EMBL" id="QPJ66075.1"/>
    </source>
</evidence>